<comment type="subcellular location">
    <subcellularLocation>
        <location evidence="1">Cell envelope</location>
    </subcellularLocation>
</comment>
<dbReference type="Pfam" id="PF13306">
    <property type="entry name" value="LRR_5"/>
    <property type="match status" value="2"/>
</dbReference>
<feature type="chain" id="PRO_5038526299" evidence="2">
    <location>
        <begin position="24"/>
        <end position="867"/>
    </location>
</feature>
<feature type="signal peptide" evidence="2">
    <location>
        <begin position="1"/>
        <end position="23"/>
    </location>
</feature>
<accession>A0A9D2D838</accession>
<keyword evidence="2" id="KW-0732">Signal</keyword>
<protein>
    <submittedName>
        <fullName evidence="3">InlB B-repeat-containing protein</fullName>
    </submittedName>
</protein>
<dbReference type="PROSITE" id="PS51257">
    <property type="entry name" value="PROKAR_LIPOPROTEIN"/>
    <property type="match status" value="1"/>
</dbReference>
<evidence type="ECO:0000256" key="1">
    <source>
        <dbReference type="ARBA" id="ARBA00004196"/>
    </source>
</evidence>
<dbReference type="GO" id="GO:0030313">
    <property type="term" value="C:cell envelope"/>
    <property type="evidence" value="ECO:0007669"/>
    <property type="project" value="UniProtKB-SubCell"/>
</dbReference>
<dbReference type="Proteomes" id="UP000824025">
    <property type="component" value="Unassembled WGS sequence"/>
</dbReference>
<dbReference type="InterPro" id="IPR032675">
    <property type="entry name" value="LRR_dom_sf"/>
</dbReference>
<dbReference type="InterPro" id="IPR013378">
    <property type="entry name" value="InlB-like_B-rpt"/>
</dbReference>
<name>A0A9D2D838_9FIRM</name>
<dbReference type="AlphaFoldDB" id="A0A9D2D838"/>
<evidence type="ECO:0000313" key="4">
    <source>
        <dbReference type="Proteomes" id="UP000824025"/>
    </source>
</evidence>
<dbReference type="InterPro" id="IPR026906">
    <property type="entry name" value="LRR_5"/>
</dbReference>
<comment type="caution">
    <text evidence="3">The sequence shown here is derived from an EMBL/GenBank/DDBJ whole genome shotgun (WGS) entry which is preliminary data.</text>
</comment>
<dbReference type="Gene3D" id="3.80.10.10">
    <property type="entry name" value="Ribonuclease Inhibitor"/>
    <property type="match status" value="2"/>
</dbReference>
<reference evidence="3" key="1">
    <citation type="journal article" date="2021" name="PeerJ">
        <title>Extensive microbial diversity within the chicken gut microbiome revealed by metagenomics and culture.</title>
        <authorList>
            <person name="Gilroy R."/>
            <person name="Ravi A."/>
            <person name="Getino M."/>
            <person name="Pursley I."/>
            <person name="Horton D.L."/>
            <person name="Alikhan N.F."/>
            <person name="Baker D."/>
            <person name="Gharbi K."/>
            <person name="Hall N."/>
            <person name="Watson M."/>
            <person name="Adriaenssens E.M."/>
            <person name="Foster-Nyarko E."/>
            <person name="Jarju S."/>
            <person name="Secka A."/>
            <person name="Antonio M."/>
            <person name="Oren A."/>
            <person name="Chaudhuri R.R."/>
            <person name="La Ragione R."/>
            <person name="Hildebrand F."/>
            <person name="Pallen M.J."/>
        </authorList>
    </citation>
    <scope>NUCLEOTIDE SEQUENCE</scope>
    <source>
        <strain evidence="3">CHK192-19661</strain>
    </source>
</reference>
<gene>
    <name evidence="3" type="ORF">H9726_07980</name>
</gene>
<dbReference type="Pfam" id="PF09479">
    <property type="entry name" value="Flg_new"/>
    <property type="match status" value="3"/>
</dbReference>
<dbReference type="NCBIfam" id="TIGR02543">
    <property type="entry name" value="List_Bact_rpt"/>
    <property type="match status" value="2"/>
</dbReference>
<dbReference type="InterPro" id="IPR042229">
    <property type="entry name" value="Listeria/Bacterioides_rpt_sf"/>
</dbReference>
<evidence type="ECO:0000313" key="3">
    <source>
        <dbReference type="EMBL" id="HIZ10411.1"/>
    </source>
</evidence>
<dbReference type="EMBL" id="DXCF01000042">
    <property type="protein sequence ID" value="HIZ10411.1"/>
    <property type="molecule type" value="Genomic_DNA"/>
</dbReference>
<proteinExistence type="predicted"/>
<evidence type="ECO:0000256" key="2">
    <source>
        <dbReference type="SAM" id="SignalP"/>
    </source>
</evidence>
<organism evidence="3 4">
    <name type="scientific">Candidatus Borkfalkia avicola</name>
    <dbReference type="NCBI Taxonomy" id="2838503"/>
    <lineage>
        <taxon>Bacteria</taxon>
        <taxon>Bacillati</taxon>
        <taxon>Bacillota</taxon>
        <taxon>Clostridia</taxon>
        <taxon>Christensenellales</taxon>
        <taxon>Christensenellaceae</taxon>
        <taxon>Candidatus Borkfalkia</taxon>
    </lineage>
</organism>
<sequence>MRFRKVAAAICAVLLALAAAAAAACAPKGPQGGTDENATTVTYMVDGRVWLELEVSDASVQAPENPVKEGYDFIGWYEDESFVTPFVLADYAASEDRTDITVYARFELSLGAGRYEDEYISVSPATEGKKHDDSFYWEYATGVQTYLYVELTSADLGGADKVGLPLNFDLGGDDELDFAVKKDYTFDWYEGDWSTPNGAQMFSLGYGSNIQLLAVSDSSSVVHRYLVDLYVLHDYSVELYANIYETKPFAELTVIEQQRIPADVRIYETSFDFKGYLRYDVQDDRYVTFDRSQPVMSDLKLYQQYEDVTVEADADGGVLEEEIVIEPYRKERKLPVPVKEGYDFVGWRTEEGLFASSAGSTRENMLSDETDARSLTAVYEAKKYYQSFSGGKTTVRPLDVSIEYTDEDTIGEVRSMTYTLNGSPVELDEENSFSYGGAVTLAGAPASGDFRFTDEEGKVVEGGEIAAWSYAEGQVFSLEFLLSFDSAGAGTFEGVWCAQGEEPQLPVPEKEGFVFDGWFTKNSPYAAGAEQIEEMPARSLTLYASWTSEGAVGEVDYSLNTDKKTLSVSGYKEGEEVVVPEVAGNLTVTRVSNFTPDSGAGAAKLRKITLPETVTSVANGAFSRLTALEEVFFLCKESVNLGQSVLPHVNDTVLYFAGTCSAGGGSTIYLDGEDSKYIDNNYIWANNIGVGSVYLKTVTNYPENPSARYTKADGIWYRLTGSSAAVCSFQDGLSGSVSVPASVEYEGKQYAVTALDGFAFCELDEITSLTLPEGLKTMGKYAVLKLHGLQQLSLPASLEKLEELSVFSLLSLQSVSYAGTKEQWSEVEKPASRPGDTWINGVQTTISFTCEGGTLTEAEWRGNVPEA</sequence>
<dbReference type="Gene3D" id="2.60.40.4270">
    <property type="entry name" value="Listeria-Bacteroides repeat domain"/>
    <property type="match status" value="2"/>
</dbReference>
<reference evidence="3" key="2">
    <citation type="submission" date="2021-04" db="EMBL/GenBank/DDBJ databases">
        <authorList>
            <person name="Gilroy R."/>
        </authorList>
    </citation>
    <scope>NUCLEOTIDE SEQUENCE</scope>
    <source>
        <strain evidence="3">CHK192-19661</strain>
    </source>
</reference>